<comment type="similarity">
    <text evidence="1">Belongs to the SBNO family.</text>
</comment>
<feature type="domain" description="Helicase ATP-binding" evidence="2">
    <location>
        <begin position="522"/>
        <end position="693"/>
    </location>
</feature>
<dbReference type="OrthoDB" id="270332at2"/>
<keyword evidence="3" id="KW-0614">Plasmid</keyword>
<dbReference type="Pfam" id="PF13871">
    <property type="entry name" value="Helicase_C_4"/>
    <property type="match status" value="1"/>
</dbReference>
<dbReference type="GO" id="GO:0008168">
    <property type="term" value="F:methyltransferase activity"/>
    <property type="evidence" value="ECO:0007669"/>
    <property type="project" value="UniProtKB-KW"/>
</dbReference>
<dbReference type="RefSeq" id="WP_085773946.1">
    <property type="nucleotide sequence ID" value="NZ_AP027150.1"/>
</dbReference>
<proteinExistence type="inferred from homology"/>
<dbReference type="GO" id="GO:0006355">
    <property type="term" value="P:regulation of DNA-templated transcription"/>
    <property type="evidence" value="ECO:0007669"/>
    <property type="project" value="InterPro"/>
</dbReference>
<dbReference type="InterPro" id="IPR039187">
    <property type="entry name" value="SNO_AAA"/>
</dbReference>
<dbReference type="KEGG" id="mbry:B1812_21850"/>
<gene>
    <name evidence="3" type="ORF">B1812_21850</name>
</gene>
<dbReference type="PROSITE" id="PS51192">
    <property type="entry name" value="HELICASE_ATP_BIND_1"/>
    <property type="match status" value="1"/>
</dbReference>
<evidence type="ECO:0000313" key="3">
    <source>
        <dbReference type="EMBL" id="ARN83921.1"/>
    </source>
</evidence>
<dbReference type="SUPFAM" id="SSF52540">
    <property type="entry name" value="P-loop containing nucleoside triphosphate hydrolases"/>
    <property type="match status" value="1"/>
</dbReference>
<dbReference type="GO" id="GO:0032259">
    <property type="term" value="P:methylation"/>
    <property type="evidence" value="ECO:0007669"/>
    <property type="project" value="UniProtKB-KW"/>
</dbReference>
<geneLocation type="plasmid" evidence="3 4">
    <name>p1</name>
</geneLocation>
<dbReference type="Gene3D" id="3.40.50.300">
    <property type="entry name" value="P-loop containing nucleotide triphosphate hydrolases"/>
    <property type="match status" value="1"/>
</dbReference>
<dbReference type="PANTHER" id="PTHR12706:SF30">
    <property type="entry name" value="PROTEIN STRAWBERRY NOTCH-RELATED"/>
    <property type="match status" value="1"/>
</dbReference>
<dbReference type="InterPro" id="IPR027417">
    <property type="entry name" value="P-loop_NTPase"/>
</dbReference>
<dbReference type="InterPro" id="IPR026741">
    <property type="entry name" value="SNO"/>
</dbReference>
<dbReference type="Proteomes" id="UP000193978">
    <property type="component" value="Plasmid p1"/>
</dbReference>
<dbReference type="InterPro" id="IPR014001">
    <property type="entry name" value="Helicase_ATP-bd"/>
</dbReference>
<dbReference type="SUPFAM" id="SSF53335">
    <property type="entry name" value="S-adenosyl-L-methionine-dependent methyltransferases"/>
    <property type="match status" value="1"/>
</dbReference>
<keyword evidence="3" id="KW-0489">Methyltransferase</keyword>
<protein>
    <submittedName>
        <fullName evidence="3">Methylase</fullName>
    </submittedName>
</protein>
<evidence type="ECO:0000313" key="4">
    <source>
        <dbReference type="Proteomes" id="UP000193978"/>
    </source>
</evidence>
<sequence length="1492" mass="161711">MSPSLAAVRSKIAQAEFSFATDDKPHALMMAAQALVNLLAKGQAINVVGLRAAMEGAFGASDAEGAWRWKDAYEALEAAQVLFLRRYGPAMVTRANKEPSRVLAMLSKIGALLPSETRRSEESHALQQFSTPLEFAYVVRLAAGLGAGDIVLEPSAGTGMLAIHAELAGAKLILNEWAETRADLLKLLFPGTPLSRFDGAQLHDRLDASFAPHVVLMNPPFSSSPLIEGRHAAATFEHIRASLARLRTGGRLIAITGESFAPTSNSWRGSFERLQEQGRLVFTASLARGFFARHGTSVESRLTVFDKTTAENPKAFREGFGPVADLPELLALVQREVPPRAVLVERPQDDVYAPVLGGVGASVKSMTPIAVRHRAAPPLAFAESARPTPHSSAGVVAASAPRAVSPVEIIELAYELGDWKAPAGDALSAGLYEPYAVQSIAIDGAKPHPTTLVQSAAMASVAPPKPSYPPHLLKNVIESGLLSDAQLESVIYAGEAHSGHLAGSFLVDESFDTVSVAPDDAERAVRFRRGYYLGDGTGAGKGRQVAGVVLDNWLKGRRKALWISKSDKLLEDAQRDWAALGQEKLRIVPQSRFKQGAPIKLSEGILFTTYSTLRSDERQGRDGELKVSRLKQIIDWLGADFDGVIVFDEAHALANAVGDKGERGEKTASQQGRAGLRLQNALPDARVLYVSATGATTVANLAYATRLGLWGSMDMPFATRQDFVAAMEAGGIAAMEVLARDLKALGLYASRALSYAGVEVEMLEHRLSPEQIRIYDAYAGAFEIIHNNLTAALEAANITGESGRAYNRNAKSAARSAFESNKQRFFNHLITAMKVPSLIASIDRDLEAGHAAVIQIVSTSEALMERRLAEIPSSEWGDLSCDITPREYVLDYLAHSFPTQLYEVYSDENGDLQSRPVVDENGNPVQSREAVERRDRLIEHLAALPAVQGALDQIVQRFGTEMVAEVTGRSRRIVRKTNADGSDRLCVENRPASANLGETQAFMDDEKRILVFSDAGGTGRSYHAERSAKNQRLRVHYLLEPGWKADNAIQGLGRTNRTNQAQPPLFRPVATDVKGEKRFLSTIARRLDTLGAITRGQRQTGGQGLFRPEDNLELPYGRTALRRLYQLVYAGKVEGCSLTRFEEATGLDLTDQDGSLKEELPPISTFLNRILALPIALQNLLFEVFEGLMEAQVEAAIQAGVFDVGVETLVAESLVVTNRQTIAVHGKSGAETQLLTILRKDKTRVTALAEAIDFATASQKSRLMINEQSGRVAVKLPATALMQDDGSVLPRVRLLRPTHADVVTVEALERAHWRDASSEEFRRAWEAEVASLPELTESTFHIVTGLLLPVWNRLPDETARVYRLQTIEGERVIGRLVSPASAAVLNEATGAGAPALAPTAAIAAVMQDGGGLVLAEGLVLKRSLVMNRHRLELAGFGDTMVDRLKAQGLVSEIIAWKLRLFVPLGDHAAKIVENLLALYPLLRVAPATRVNS</sequence>
<name>A0A1W6N2C2_9HYPH</name>
<dbReference type="EMBL" id="CP019949">
    <property type="protein sequence ID" value="ARN83921.1"/>
    <property type="molecule type" value="Genomic_DNA"/>
</dbReference>
<evidence type="ECO:0000259" key="2">
    <source>
        <dbReference type="PROSITE" id="PS51192"/>
    </source>
</evidence>
<dbReference type="InterPro" id="IPR026937">
    <property type="entry name" value="SBNO_Helicase_C_dom"/>
</dbReference>
<keyword evidence="3" id="KW-0808">Transferase</keyword>
<organism evidence="3 4">
    <name type="scientific">Methylocystis bryophila</name>
    <dbReference type="NCBI Taxonomy" id="655015"/>
    <lineage>
        <taxon>Bacteria</taxon>
        <taxon>Pseudomonadati</taxon>
        <taxon>Pseudomonadota</taxon>
        <taxon>Alphaproteobacteria</taxon>
        <taxon>Hyphomicrobiales</taxon>
        <taxon>Methylocystaceae</taxon>
        <taxon>Methylocystis</taxon>
    </lineage>
</organism>
<evidence type="ECO:0000256" key="1">
    <source>
        <dbReference type="ARBA" id="ARBA00006992"/>
    </source>
</evidence>
<accession>A0A1W6N2C2</accession>
<dbReference type="Gene3D" id="3.40.50.150">
    <property type="entry name" value="Vaccinia Virus protein VP39"/>
    <property type="match status" value="1"/>
</dbReference>
<dbReference type="Pfam" id="PF13872">
    <property type="entry name" value="AAA_34"/>
    <property type="match status" value="1"/>
</dbReference>
<dbReference type="CDD" id="cd02440">
    <property type="entry name" value="AdoMet_MTases"/>
    <property type="match status" value="1"/>
</dbReference>
<keyword evidence="4" id="KW-1185">Reference proteome</keyword>
<reference evidence="3 4" key="1">
    <citation type="submission" date="2017-02" db="EMBL/GenBank/DDBJ databases">
        <authorList>
            <person name="Peterson S.W."/>
        </authorList>
    </citation>
    <scope>NUCLEOTIDE SEQUENCE [LARGE SCALE GENOMIC DNA]</scope>
    <source>
        <strain evidence="3 4">S285</strain>
        <plasmid evidence="4">Plasmid p1</plasmid>
    </source>
</reference>
<dbReference type="PANTHER" id="PTHR12706">
    <property type="entry name" value="STRAWBERRY NOTCH-RELATED"/>
    <property type="match status" value="1"/>
</dbReference>
<dbReference type="InterPro" id="IPR029063">
    <property type="entry name" value="SAM-dependent_MTases_sf"/>
</dbReference>